<feature type="non-terminal residue" evidence="7">
    <location>
        <position position="1"/>
    </location>
</feature>
<dbReference type="SMART" id="SM00479">
    <property type="entry name" value="EXOIII"/>
    <property type="match status" value="1"/>
</dbReference>
<evidence type="ECO:0000313" key="7">
    <source>
        <dbReference type="EMBL" id="EHY66628.1"/>
    </source>
</evidence>
<organism evidence="7">
    <name type="scientific">Nematocida ausubeli (strain ATCC PRA-371 / ERTm2)</name>
    <name type="common">Nematode killer fungus</name>
    <dbReference type="NCBI Taxonomy" id="1913371"/>
    <lineage>
        <taxon>Eukaryota</taxon>
        <taxon>Fungi</taxon>
        <taxon>Fungi incertae sedis</taxon>
        <taxon>Microsporidia</taxon>
        <taxon>Nematocida</taxon>
    </lineage>
</organism>
<dbReference type="GO" id="GO:0005634">
    <property type="term" value="C:nucleus"/>
    <property type="evidence" value="ECO:0007669"/>
    <property type="project" value="UniProtKB-SubCell"/>
</dbReference>
<evidence type="ECO:0000259" key="6">
    <source>
        <dbReference type="SMART" id="SM00479"/>
    </source>
</evidence>
<keyword evidence="5" id="KW-0539">Nucleus</keyword>
<dbReference type="Proteomes" id="UP000005622">
    <property type="component" value="Unassembled WGS sequence"/>
</dbReference>
<dbReference type="HOGENOM" id="CLU_958294_0_0_1"/>
<gene>
    <name evidence="7" type="ORF">NERG_00268</name>
</gene>
<dbReference type="Pfam" id="PF00929">
    <property type="entry name" value="RNase_T"/>
    <property type="match status" value="1"/>
</dbReference>
<dbReference type="SUPFAM" id="SSF53098">
    <property type="entry name" value="Ribonuclease H-like"/>
    <property type="match status" value="1"/>
</dbReference>
<dbReference type="InterPro" id="IPR036397">
    <property type="entry name" value="RNaseH_sf"/>
</dbReference>
<comment type="similarity">
    <text evidence="2">Belongs to the REXO1/REXO3 family.</text>
</comment>
<keyword evidence="3" id="KW-0540">Nuclease</keyword>
<proteinExistence type="inferred from homology"/>
<dbReference type="GO" id="GO:0004527">
    <property type="term" value="F:exonuclease activity"/>
    <property type="evidence" value="ECO:0007669"/>
    <property type="project" value="InterPro"/>
</dbReference>
<dbReference type="GO" id="GO:0003676">
    <property type="term" value="F:nucleic acid binding"/>
    <property type="evidence" value="ECO:0007669"/>
    <property type="project" value="InterPro"/>
</dbReference>
<dbReference type="PANTHER" id="PTHR12801:SF115">
    <property type="entry name" value="FI18136P1-RELATED"/>
    <property type="match status" value="1"/>
</dbReference>
<dbReference type="EMBL" id="JH604633">
    <property type="protein sequence ID" value="EHY66628.1"/>
    <property type="molecule type" value="Genomic_DNA"/>
</dbReference>
<dbReference type="Gene3D" id="3.30.420.10">
    <property type="entry name" value="Ribonuclease H-like superfamily/Ribonuclease H"/>
    <property type="match status" value="1"/>
</dbReference>
<evidence type="ECO:0000256" key="4">
    <source>
        <dbReference type="ARBA" id="ARBA00022801"/>
    </source>
</evidence>
<evidence type="ECO:0000256" key="3">
    <source>
        <dbReference type="ARBA" id="ARBA00022722"/>
    </source>
</evidence>
<evidence type="ECO:0000256" key="5">
    <source>
        <dbReference type="ARBA" id="ARBA00023242"/>
    </source>
</evidence>
<dbReference type="STRING" id="944018.H8Z9J7"/>
<comment type="subcellular location">
    <subcellularLocation>
        <location evidence="1">Nucleus</location>
    </subcellularLocation>
</comment>
<keyword evidence="4" id="KW-0378">Hydrolase</keyword>
<sequence>VATLRPLKIEKVKKDVPKDEYTYYSVVKVNAREMVSFDGPSKYSFLSIDCEMVLTDIGCELARISIIDGEQTVLYDQLIEPAGKVTDYLSEITGITASSYDNKCTCNICAGFDEKGIEPDSREVLKHTGSIEYKVLLYDLSKIIGANTILIGHSISHDLFAMNVFHEKLIDTSLLYNSKTHHRYKLKALSLSYLNKEIQKTNHSSVVDSEMCLDLISYLDNSLPAPLQYQKMKNLSIGTDYKDIPQKPAKKGTPPVDYIYINEPPKEIEDNTVIIRLNRTSENWSVFISNT</sequence>
<dbReference type="InterPro" id="IPR012337">
    <property type="entry name" value="RNaseH-like_sf"/>
</dbReference>
<dbReference type="PANTHER" id="PTHR12801">
    <property type="entry name" value="RNA EXONUCLEASE REXO1 / RECO3 FAMILY MEMBER-RELATED"/>
    <property type="match status" value="1"/>
</dbReference>
<dbReference type="InterPro" id="IPR047021">
    <property type="entry name" value="REXO1/3/4-like"/>
</dbReference>
<evidence type="ECO:0000256" key="2">
    <source>
        <dbReference type="ARBA" id="ARBA00006357"/>
    </source>
</evidence>
<reference evidence="7" key="1">
    <citation type="submission" date="2011-03" db="EMBL/GenBank/DDBJ databases">
        <title>The Genome Sequence of Nematocida sp1 strain ERTm2.</title>
        <authorList>
            <consortium name="The Broad Institute Genome Sequencing Platform"/>
            <consortium name="The Broad Institute Genome Sequencing Center for Infectious Disease"/>
            <person name="Cuomo C."/>
            <person name="Troemel E."/>
            <person name="Young S.K."/>
            <person name="Zeng Q."/>
            <person name="Gargeya S."/>
            <person name="Fitzgerald M."/>
            <person name="Haas B."/>
            <person name="Abouelleil A."/>
            <person name="Alvarado L."/>
            <person name="Arachchi H.M."/>
            <person name="Berlin A."/>
            <person name="Brown A."/>
            <person name="Chapman S.B."/>
            <person name="Chen Z."/>
            <person name="Dunbar C."/>
            <person name="Freedman E."/>
            <person name="Gearin G."/>
            <person name="Gellesch M."/>
            <person name="Goldberg J."/>
            <person name="Griggs A."/>
            <person name="Gujja S."/>
            <person name="Heilman E.R."/>
            <person name="Heiman D."/>
            <person name="Howarth C."/>
            <person name="Larson L."/>
            <person name="Lui A."/>
            <person name="MacDonald P.J.P."/>
            <person name="Mehta T."/>
            <person name="Montmayeur A."/>
            <person name="Murphy C."/>
            <person name="Neiman D."/>
            <person name="Pearson M."/>
            <person name="Priest M."/>
            <person name="Roberts A."/>
            <person name="Saif S."/>
            <person name="Shea T."/>
            <person name="Shenoy N."/>
            <person name="Sisk P."/>
            <person name="Stolte C."/>
            <person name="Sykes S."/>
            <person name="White J."/>
            <person name="Yandava C."/>
            <person name="Wortman J."/>
            <person name="Nusbaum C."/>
            <person name="Birren B."/>
        </authorList>
    </citation>
    <scope>NUCLEOTIDE SEQUENCE</scope>
    <source>
        <strain evidence="7">ERTm2</strain>
    </source>
</reference>
<dbReference type="InterPro" id="IPR013520">
    <property type="entry name" value="Ribonucl_H"/>
</dbReference>
<name>H8Z9J7_NEMA1</name>
<evidence type="ECO:0000256" key="1">
    <source>
        <dbReference type="ARBA" id="ARBA00004123"/>
    </source>
</evidence>
<feature type="domain" description="Exonuclease" evidence="6">
    <location>
        <begin position="44"/>
        <end position="225"/>
    </location>
</feature>
<accession>H8Z9J7</accession>
<protein>
    <recommendedName>
        <fullName evidence="6">Exonuclease domain-containing protein</fullName>
    </recommendedName>
</protein>
<dbReference type="AlphaFoldDB" id="H8Z9J7"/>